<organism evidence="2 3">
    <name type="scientific">Salegentibacter echinorum</name>
    <dbReference type="NCBI Taxonomy" id="1073325"/>
    <lineage>
        <taxon>Bacteria</taxon>
        <taxon>Pseudomonadati</taxon>
        <taxon>Bacteroidota</taxon>
        <taxon>Flavobacteriia</taxon>
        <taxon>Flavobacteriales</taxon>
        <taxon>Flavobacteriaceae</taxon>
        <taxon>Salegentibacter</taxon>
    </lineage>
</organism>
<dbReference type="Pfam" id="PF05016">
    <property type="entry name" value="ParE_toxin"/>
    <property type="match status" value="1"/>
</dbReference>
<accession>A0A1M5EBJ6</accession>
<protein>
    <submittedName>
        <fullName evidence="2">Plasmid stabilization system protein ParE</fullName>
    </submittedName>
</protein>
<dbReference type="InterPro" id="IPR035093">
    <property type="entry name" value="RelE/ParE_toxin_dom_sf"/>
</dbReference>
<keyword evidence="1" id="KW-1277">Toxin-antitoxin system</keyword>
<dbReference type="AlphaFoldDB" id="A0A1M5EBJ6"/>
<gene>
    <name evidence="2" type="ORF">SAMN05444483_102307</name>
</gene>
<evidence type="ECO:0000256" key="1">
    <source>
        <dbReference type="ARBA" id="ARBA00022649"/>
    </source>
</evidence>
<evidence type="ECO:0000313" key="3">
    <source>
        <dbReference type="Proteomes" id="UP000183945"/>
    </source>
</evidence>
<keyword evidence="3" id="KW-1185">Reference proteome</keyword>
<dbReference type="InterPro" id="IPR007712">
    <property type="entry name" value="RelE/ParE_toxin"/>
</dbReference>
<sequence>MGKKIIWSPSSLRQLEIIHQDILQLSKSLKIADGFIDDIIKSTDILISQPDIYTLDDNKIKNDGSYRSYEIRTYQISYRILTHTIRIIRVRYSGKEPRQH</sequence>
<evidence type="ECO:0000313" key="2">
    <source>
        <dbReference type="EMBL" id="SHF76556.1"/>
    </source>
</evidence>
<proteinExistence type="predicted"/>
<dbReference type="STRING" id="1073325.SAMN05444483_102307"/>
<dbReference type="Gene3D" id="3.30.2310.20">
    <property type="entry name" value="RelE-like"/>
    <property type="match status" value="1"/>
</dbReference>
<name>A0A1M5EBJ6_SALEC</name>
<dbReference type="OrthoDB" id="962256at2"/>
<dbReference type="EMBL" id="FQVT01000002">
    <property type="protein sequence ID" value="SHF76556.1"/>
    <property type="molecule type" value="Genomic_DNA"/>
</dbReference>
<dbReference type="Proteomes" id="UP000183945">
    <property type="component" value="Unassembled WGS sequence"/>
</dbReference>
<reference evidence="3" key="1">
    <citation type="submission" date="2016-11" db="EMBL/GenBank/DDBJ databases">
        <authorList>
            <person name="Varghese N."/>
            <person name="Submissions S."/>
        </authorList>
    </citation>
    <scope>NUCLEOTIDE SEQUENCE [LARGE SCALE GENOMIC DNA]</scope>
    <source>
        <strain evidence="3">DSM 24579</strain>
    </source>
</reference>